<dbReference type="Proteomes" id="UP000184447">
    <property type="component" value="Unassembled WGS sequence"/>
</dbReference>
<accession>A0A1M5RH21</accession>
<organism evidence="2 3">
    <name type="scientific">Clostridium grantii DSM 8605</name>
    <dbReference type="NCBI Taxonomy" id="1121316"/>
    <lineage>
        <taxon>Bacteria</taxon>
        <taxon>Bacillati</taxon>
        <taxon>Bacillota</taxon>
        <taxon>Clostridia</taxon>
        <taxon>Eubacteriales</taxon>
        <taxon>Clostridiaceae</taxon>
        <taxon>Clostridium</taxon>
    </lineage>
</organism>
<dbReference type="SUPFAM" id="SSF56601">
    <property type="entry name" value="beta-lactamase/transpeptidase-like"/>
    <property type="match status" value="1"/>
</dbReference>
<feature type="domain" description="Beta-lactamase class A catalytic" evidence="1">
    <location>
        <begin position="84"/>
        <end position="200"/>
    </location>
</feature>
<keyword evidence="3" id="KW-1185">Reference proteome</keyword>
<reference evidence="2 3" key="1">
    <citation type="submission" date="2016-11" db="EMBL/GenBank/DDBJ databases">
        <authorList>
            <person name="Jaros S."/>
            <person name="Januszkiewicz K."/>
            <person name="Wedrychowicz H."/>
        </authorList>
    </citation>
    <scope>NUCLEOTIDE SEQUENCE [LARGE SCALE GENOMIC DNA]</scope>
    <source>
        <strain evidence="2 3">DSM 8605</strain>
    </source>
</reference>
<evidence type="ECO:0000313" key="2">
    <source>
        <dbReference type="EMBL" id="SHH25585.1"/>
    </source>
</evidence>
<dbReference type="AlphaFoldDB" id="A0A1M5RH21"/>
<dbReference type="EMBL" id="FQXM01000003">
    <property type="protein sequence ID" value="SHH25585.1"/>
    <property type="molecule type" value="Genomic_DNA"/>
</dbReference>
<dbReference type="GO" id="GO:0030655">
    <property type="term" value="P:beta-lactam antibiotic catabolic process"/>
    <property type="evidence" value="ECO:0007669"/>
    <property type="project" value="InterPro"/>
</dbReference>
<dbReference type="InterPro" id="IPR012338">
    <property type="entry name" value="Beta-lactam/transpept-like"/>
</dbReference>
<name>A0A1M5RH21_9CLOT</name>
<dbReference type="InterPro" id="IPR045155">
    <property type="entry name" value="Beta-lactam_cat"/>
</dbReference>
<sequence length="410" mass="47733">MKKHSLIKLCSVFISLILIFQITGSNKVLARDANEKDLLERLINEQGDSIKKVFKDTDKYQVQILYTRVSKDENEKSNFTSFSYNLDGKQYFYPASAIKLSACVLALEKLNNLNIDGLNKDTPLVIKKDRGSQKSQSWDSGTKDSKPTIANFIKKVLVVSDNNSFDRLYEFLGQEYYNKTMWEKGYKNFLVMHRLGNPMSSTENKYTNSFDFYKGNEVIYSQPMVYNTSSYEFNNIKDLTKGVGYISKGKYIASPKDFSKANFMSIQCMQDLLMAIVYPQYIEENKRFNLTEKDYEFLKEYLSMIPRECENPKYNYNDSYVKYFMFGDSKEKIPENIKIYNKIGCAYGYLIDNAYIVDEKNNVEFFLTAVVYCNENNVFNDGKYEYNKIGLPFLAKLGRIIYGYELNSKT</sequence>
<dbReference type="Pfam" id="PF13354">
    <property type="entry name" value="Beta-lactamase2"/>
    <property type="match status" value="1"/>
</dbReference>
<dbReference type="GO" id="GO:0008800">
    <property type="term" value="F:beta-lactamase activity"/>
    <property type="evidence" value="ECO:0007669"/>
    <property type="project" value="InterPro"/>
</dbReference>
<proteinExistence type="predicted"/>
<dbReference type="STRING" id="1121316.SAMN02745207_00529"/>
<evidence type="ECO:0000313" key="3">
    <source>
        <dbReference type="Proteomes" id="UP000184447"/>
    </source>
</evidence>
<evidence type="ECO:0000259" key="1">
    <source>
        <dbReference type="Pfam" id="PF13354"/>
    </source>
</evidence>
<dbReference type="Gene3D" id="3.40.710.10">
    <property type="entry name" value="DD-peptidase/beta-lactamase superfamily"/>
    <property type="match status" value="1"/>
</dbReference>
<dbReference type="RefSeq" id="WP_084133367.1">
    <property type="nucleotide sequence ID" value="NZ_FQXM01000003.1"/>
</dbReference>
<dbReference type="OrthoDB" id="1884322at2"/>
<gene>
    <name evidence="2" type="ORF">SAMN02745207_00529</name>
</gene>
<protein>
    <submittedName>
        <fullName evidence="2">Beta-lactamase enzyme family protein</fullName>
    </submittedName>
</protein>